<gene>
    <name evidence="7" type="primary">cobC</name>
    <name evidence="7" type="ORF">DSL64_13815</name>
</gene>
<evidence type="ECO:0000256" key="5">
    <source>
        <dbReference type="NCBIfam" id="TIGR03162"/>
    </source>
</evidence>
<dbReference type="GO" id="GO:0006096">
    <property type="term" value="P:glycolytic process"/>
    <property type="evidence" value="ECO:0007669"/>
    <property type="project" value="UniProtKB-KW"/>
</dbReference>
<dbReference type="OrthoDB" id="9782128at2"/>
<dbReference type="InterPro" id="IPR029033">
    <property type="entry name" value="His_PPase_superfam"/>
</dbReference>
<dbReference type="AlphaFoldDB" id="A0A3D8YA57"/>
<protein>
    <recommendedName>
        <fullName evidence="5">Alpha-ribazole phosphatase</fullName>
        <ecNumber evidence="5">3.1.3.73</ecNumber>
    </recommendedName>
</protein>
<dbReference type="RefSeq" id="WP_115831502.1">
    <property type="nucleotide sequence ID" value="NZ_QNUL01000010.1"/>
</dbReference>
<dbReference type="CDD" id="cd07067">
    <property type="entry name" value="HP_PGM_like"/>
    <property type="match status" value="1"/>
</dbReference>
<feature type="site" description="Transition state stabilizer" evidence="6">
    <location>
        <position position="139"/>
    </location>
</feature>
<dbReference type="InterPro" id="IPR005952">
    <property type="entry name" value="Phosphogly_mut1"/>
</dbReference>
<dbReference type="GO" id="GO:0043755">
    <property type="term" value="F:alpha-ribazole phosphatase activity"/>
    <property type="evidence" value="ECO:0007669"/>
    <property type="project" value="UniProtKB-UniRule"/>
</dbReference>
<dbReference type="SUPFAM" id="SSF53254">
    <property type="entry name" value="Phosphoglycerate mutase-like"/>
    <property type="match status" value="1"/>
</dbReference>
<evidence type="ECO:0000256" key="6">
    <source>
        <dbReference type="PIRSR" id="PIRSR613078-3"/>
    </source>
</evidence>
<comment type="caution">
    <text evidence="7">The sequence shown here is derived from an EMBL/GenBank/DDBJ whole genome shotgun (WGS) entry which is preliminary data.</text>
</comment>
<proteinExistence type="inferred from homology"/>
<dbReference type="InterPro" id="IPR013078">
    <property type="entry name" value="His_Pase_superF_clade-1"/>
</dbReference>
<evidence type="ECO:0000256" key="3">
    <source>
        <dbReference type="ARBA" id="ARBA00023152"/>
    </source>
</evidence>
<evidence type="ECO:0000313" key="7">
    <source>
        <dbReference type="EMBL" id="REA60616.1"/>
    </source>
</evidence>
<keyword evidence="4" id="KW-0413">Isomerase</keyword>
<evidence type="ECO:0000313" key="8">
    <source>
        <dbReference type="Proteomes" id="UP000256373"/>
    </source>
</evidence>
<evidence type="ECO:0000256" key="1">
    <source>
        <dbReference type="ARBA" id="ARBA00006717"/>
    </source>
</evidence>
<dbReference type="NCBIfam" id="TIGR03162">
    <property type="entry name" value="ribazole_cobC"/>
    <property type="match status" value="1"/>
</dbReference>
<dbReference type="GO" id="GO:0006094">
    <property type="term" value="P:gluconeogenesis"/>
    <property type="evidence" value="ECO:0007669"/>
    <property type="project" value="UniProtKB-KW"/>
</dbReference>
<dbReference type="InterPro" id="IPR017578">
    <property type="entry name" value="Ribazole_CobC"/>
</dbReference>
<evidence type="ECO:0000256" key="4">
    <source>
        <dbReference type="ARBA" id="ARBA00023235"/>
    </source>
</evidence>
<comment type="similarity">
    <text evidence="1">Belongs to the phosphoglycerate mutase family. BPG-dependent PGAM subfamily.</text>
</comment>
<sequence>MEVYLIRHTTPLLSPGLIYGRTDVPLADTFQEECKAVLAGLPADFDIVYSSPATRCVALAELITDNYMIEHRLQEFDFGEWEGKTWDTVDQAQLHIWMDDFVNVTVPGGESMKLMFARLQEFWAEVRELSHKRVIIVSHAGVIRQILAMIRHIPLNQIFDIQVNYGQTIVELVTESDCD</sequence>
<dbReference type="PANTHER" id="PTHR11931">
    <property type="entry name" value="PHOSPHOGLYCERATE MUTASE"/>
    <property type="match status" value="1"/>
</dbReference>
<dbReference type="SMART" id="SM00855">
    <property type="entry name" value="PGAM"/>
    <property type="match status" value="1"/>
</dbReference>
<name>A0A3D8YA57_9BACT</name>
<organism evidence="7 8">
    <name type="scientific">Dyadobacter luteus</name>
    <dbReference type="NCBI Taxonomy" id="2259619"/>
    <lineage>
        <taxon>Bacteria</taxon>
        <taxon>Pseudomonadati</taxon>
        <taxon>Bacteroidota</taxon>
        <taxon>Cytophagia</taxon>
        <taxon>Cytophagales</taxon>
        <taxon>Spirosomataceae</taxon>
        <taxon>Dyadobacter</taxon>
    </lineage>
</organism>
<keyword evidence="3" id="KW-0324">Glycolysis</keyword>
<evidence type="ECO:0000256" key="2">
    <source>
        <dbReference type="ARBA" id="ARBA00022432"/>
    </source>
</evidence>
<dbReference type="Pfam" id="PF00300">
    <property type="entry name" value="His_Phos_1"/>
    <property type="match status" value="1"/>
</dbReference>
<accession>A0A3D8YA57</accession>
<dbReference type="GO" id="GO:0016868">
    <property type="term" value="F:intramolecular phosphotransferase activity"/>
    <property type="evidence" value="ECO:0007669"/>
    <property type="project" value="InterPro"/>
</dbReference>
<dbReference type="Proteomes" id="UP000256373">
    <property type="component" value="Unassembled WGS sequence"/>
</dbReference>
<dbReference type="EMBL" id="QNUL01000010">
    <property type="protein sequence ID" value="REA60616.1"/>
    <property type="molecule type" value="Genomic_DNA"/>
</dbReference>
<reference evidence="7 8" key="1">
    <citation type="submission" date="2018-07" db="EMBL/GenBank/DDBJ databases">
        <title>Dyadobacter roseus sp. nov., isolated from rose rhizosphere soil.</title>
        <authorList>
            <person name="Chen L."/>
        </authorList>
    </citation>
    <scope>NUCLEOTIDE SEQUENCE [LARGE SCALE GENOMIC DNA]</scope>
    <source>
        <strain evidence="7 8">RS19</strain>
    </source>
</reference>
<keyword evidence="2" id="KW-0312">Gluconeogenesis</keyword>
<dbReference type="EC" id="3.1.3.73" evidence="5"/>
<keyword evidence="8" id="KW-1185">Reference proteome</keyword>
<dbReference type="Gene3D" id="3.40.50.1240">
    <property type="entry name" value="Phosphoglycerate mutase-like"/>
    <property type="match status" value="1"/>
</dbReference>
<dbReference type="GO" id="GO:0009236">
    <property type="term" value="P:cobalamin biosynthetic process"/>
    <property type="evidence" value="ECO:0007669"/>
    <property type="project" value="UniProtKB-UniRule"/>
</dbReference>